<geneLocation type="plasmid" evidence="1 2">
    <name>pSRD478_2</name>
</geneLocation>
<dbReference type="Proteomes" id="UP000323128">
    <property type="component" value="Plasmid pSRD478_2"/>
</dbReference>
<sequence length="95" mass="10986">MVVLNPTKMVNFPADRNLADSARQIMKEKKLSQTEVFNLFLKNIVATGEINLLTEEELEKEALFMQLKDEIEQRVSEVQSGKYYTDSDLVKRYGL</sequence>
<organism evidence="1 2">
    <name type="scientific">Streptococcus suis</name>
    <dbReference type="NCBI Taxonomy" id="1307"/>
    <lineage>
        <taxon>Bacteria</taxon>
        <taxon>Bacillati</taxon>
        <taxon>Bacillota</taxon>
        <taxon>Bacilli</taxon>
        <taxon>Lactobacillales</taxon>
        <taxon>Streptococcaceae</taxon>
        <taxon>Streptococcus</taxon>
    </lineage>
</organism>
<dbReference type="EMBL" id="CP030012">
    <property type="protein sequence ID" value="WLD56228.1"/>
    <property type="molecule type" value="Genomic_DNA"/>
</dbReference>
<accession>A0ACD4UIA2</accession>
<reference evidence="1 2" key="1">
    <citation type="journal article" date="2021" name="Front. Microbiol.">
        <title>Comparative Virulence and Genomic Analysis of Streptococcus suis Isolates.</title>
        <authorList>
            <person name="Nicholson T.L."/>
            <person name="Waack U."/>
            <person name="Anderson T.K."/>
            <person name="Bayles D.O."/>
            <person name="Zaia S.R."/>
            <person name="Goertz I."/>
            <person name="Eppinger M."/>
            <person name="Hau S.J."/>
            <person name="Brockmeier S.L."/>
            <person name="Shore S.M."/>
        </authorList>
    </citation>
    <scope>NUCLEOTIDE SEQUENCE [LARGE SCALE GENOMIC DNA]</scope>
    <source>
        <strain evidence="1 2">SRD478</strain>
    </source>
</reference>
<protein>
    <submittedName>
        <fullName evidence="1">Uncharacterized protein</fullName>
    </submittedName>
</protein>
<proteinExistence type="predicted"/>
<keyword evidence="1" id="KW-0614">Plasmid</keyword>
<evidence type="ECO:0000313" key="1">
    <source>
        <dbReference type="EMBL" id="WLD56228.1"/>
    </source>
</evidence>
<evidence type="ECO:0000313" key="2">
    <source>
        <dbReference type="Proteomes" id="UP000323128"/>
    </source>
</evidence>
<name>A0ACD4UIA2_STRSU</name>
<gene>
    <name evidence="1" type="ORF">A7J08_10415</name>
</gene>